<gene>
    <name evidence="1" type="ORF">GCM10011289_10840</name>
</gene>
<proteinExistence type="predicted"/>
<evidence type="ECO:0000313" key="2">
    <source>
        <dbReference type="Proteomes" id="UP000645257"/>
    </source>
</evidence>
<accession>A0A918NZW0</accession>
<reference evidence="1" key="2">
    <citation type="submission" date="2020-09" db="EMBL/GenBank/DDBJ databases">
        <authorList>
            <person name="Sun Q."/>
            <person name="Kim S."/>
        </authorList>
    </citation>
    <scope>NUCLEOTIDE SEQUENCE</scope>
    <source>
        <strain evidence="1">KCTC 32182</strain>
    </source>
</reference>
<sequence length="188" mass="20530">MRNVSLLGWLACAALPAWSDGISASRSEAELVDGQLSVSTRFNVKLSNTLYQTLTQGIPLSFRLEFELTRPRATAYYLSVKEWFDPHASMAFKLSYQPLTNRYRVTIGSLSTYYQSLDKALAALGAIQGWRVLEPGTLSGVSADKVAGRVKLELDIGELPKPFQLNALGSPDWGLASSWTNLDVKGGG</sequence>
<dbReference type="EMBL" id="BMYX01000004">
    <property type="protein sequence ID" value="GGY09789.1"/>
    <property type="molecule type" value="Genomic_DNA"/>
</dbReference>
<reference evidence="1" key="1">
    <citation type="journal article" date="2014" name="Int. J. Syst. Evol. Microbiol.">
        <title>Complete genome sequence of Corynebacterium casei LMG S-19264T (=DSM 44701T), isolated from a smear-ripened cheese.</title>
        <authorList>
            <consortium name="US DOE Joint Genome Institute (JGI-PGF)"/>
            <person name="Walter F."/>
            <person name="Albersmeier A."/>
            <person name="Kalinowski J."/>
            <person name="Ruckert C."/>
        </authorList>
    </citation>
    <scope>NUCLEOTIDE SEQUENCE</scope>
    <source>
        <strain evidence="1">KCTC 32182</strain>
    </source>
</reference>
<name>A0A918NZW0_9NEIS</name>
<dbReference type="RefSeq" id="WP_229804528.1">
    <property type="nucleotide sequence ID" value="NZ_BMYX01000004.1"/>
</dbReference>
<dbReference type="InterPro" id="IPR025500">
    <property type="entry name" value="DUF4390"/>
</dbReference>
<evidence type="ECO:0000313" key="1">
    <source>
        <dbReference type="EMBL" id="GGY09789.1"/>
    </source>
</evidence>
<protein>
    <recommendedName>
        <fullName evidence="3">DUF4390 domain-containing protein</fullName>
    </recommendedName>
</protein>
<dbReference type="Proteomes" id="UP000645257">
    <property type="component" value="Unassembled WGS sequence"/>
</dbReference>
<dbReference type="Pfam" id="PF14334">
    <property type="entry name" value="DUF4390"/>
    <property type="match status" value="1"/>
</dbReference>
<organism evidence="1 2">
    <name type="scientific">Paludibacterium paludis</name>
    <dbReference type="NCBI Taxonomy" id="1225769"/>
    <lineage>
        <taxon>Bacteria</taxon>
        <taxon>Pseudomonadati</taxon>
        <taxon>Pseudomonadota</taxon>
        <taxon>Betaproteobacteria</taxon>
        <taxon>Neisseriales</taxon>
        <taxon>Chromobacteriaceae</taxon>
        <taxon>Paludibacterium</taxon>
    </lineage>
</organism>
<comment type="caution">
    <text evidence="1">The sequence shown here is derived from an EMBL/GenBank/DDBJ whole genome shotgun (WGS) entry which is preliminary data.</text>
</comment>
<evidence type="ECO:0008006" key="3">
    <source>
        <dbReference type="Google" id="ProtNLM"/>
    </source>
</evidence>
<dbReference type="AlphaFoldDB" id="A0A918NZW0"/>
<keyword evidence="2" id="KW-1185">Reference proteome</keyword>